<dbReference type="Proteomes" id="UP000198415">
    <property type="component" value="Unassembled WGS sequence"/>
</dbReference>
<gene>
    <name evidence="1" type="ORF">SAMN06264365_103527</name>
</gene>
<protein>
    <submittedName>
        <fullName evidence="1">Uncharacterized protein</fullName>
    </submittedName>
</protein>
<keyword evidence="2" id="KW-1185">Reference proteome</keyword>
<proteinExistence type="predicted"/>
<name>A0A238XLD0_9ACTN</name>
<dbReference type="EMBL" id="FZNR01000003">
    <property type="protein sequence ID" value="SNR59273.1"/>
    <property type="molecule type" value="Genomic_DNA"/>
</dbReference>
<evidence type="ECO:0000313" key="2">
    <source>
        <dbReference type="Proteomes" id="UP000198415"/>
    </source>
</evidence>
<reference evidence="1 2" key="1">
    <citation type="submission" date="2017-06" db="EMBL/GenBank/DDBJ databases">
        <authorList>
            <person name="Kim H.J."/>
            <person name="Triplett B.A."/>
        </authorList>
    </citation>
    <scope>NUCLEOTIDE SEQUENCE [LARGE SCALE GENOMIC DNA]</scope>
    <source>
        <strain evidence="1 2">DSM 43151</strain>
    </source>
</reference>
<organism evidence="1 2">
    <name type="scientific">Actinoplanes regularis</name>
    <dbReference type="NCBI Taxonomy" id="52697"/>
    <lineage>
        <taxon>Bacteria</taxon>
        <taxon>Bacillati</taxon>
        <taxon>Actinomycetota</taxon>
        <taxon>Actinomycetes</taxon>
        <taxon>Micromonosporales</taxon>
        <taxon>Micromonosporaceae</taxon>
        <taxon>Actinoplanes</taxon>
    </lineage>
</organism>
<dbReference type="OrthoDB" id="3785441at2"/>
<dbReference type="Pfam" id="PF19457">
    <property type="entry name" value="DUF5994"/>
    <property type="match status" value="1"/>
</dbReference>
<accession>A0A238XLD0</accession>
<evidence type="ECO:0000313" key="1">
    <source>
        <dbReference type="EMBL" id="SNR59273.1"/>
    </source>
</evidence>
<sequence length="149" mass="16272">MNQSTRVPAARAPDDAVRLRLDPHPARTNTLDGAWWPRSTNAASELPSLVETLGERRGKITHVLLNSTEWDLPHPQRAGGGRQAVRLGWYTSQPAGLITIINEFGEDRFDLLVVPPDASQASADTMSAAAADPTDKRHTPELIAEIEYA</sequence>
<dbReference type="InterPro" id="IPR046036">
    <property type="entry name" value="DUF5994"/>
</dbReference>
<dbReference type="RefSeq" id="WP_089293122.1">
    <property type="nucleotide sequence ID" value="NZ_BOMU01000093.1"/>
</dbReference>
<dbReference type="AlphaFoldDB" id="A0A238XLD0"/>